<proteinExistence type="predicted"/>
<keyword evidence="2" id="KW-1133">Transmembrane helix</keyword>
<keyword evidence="4" id="KW-1185">Reference proteome</keyword>
<keyword evidence="1" id="KW-0175">Coiled coil</keyword>
<comment type="caution">
    <text evidence="3">The sequence shown here is derived from an EMBL/GenBank/DDBJ whole genome shotgun (WGS) entry which is preliminary data.</text>
</comment>
<keyword evidence="2" id="KW-0812">Transmembrane</keyword>
<dbReference type="AlphaFoldDB" id="A0A848LDL6"/>
<evidence type="ECO:0000313" key="4">
    <source>
        <dbReference type="Proteomes" id="UP000518300"/>
    </source>
</evidence>
<name>A0A848LDL6_9BACT</name>
<feature type="transmembrane region" description="Helical" evidence="2">
    <location>
        <begin position="143"/>
        <end position="164"/>
    </location>
</feature>
<reference evidence="3 4" key="1">
    <citation type="submission" date="2020-04" db="EMBL/GenBank/DDBJ databases">
        <title>Draft genome of Pyxidicoccus fallax type strain.</title>
        <authorList>
            <person name="Whitworth D.E."/>
        </authorList>
    </citation>
    <scope>NUCLEOTIDE SEQUENCE [LARGE SCALE GENOMIC DNA]</scope>
    <source>
        <strain evidence="3 4">DSM 14698</strain>
    </source>
</reference>
<evidence type="ECO:0000256" key="2">
    <source>
        <dbReference type="SAM" id="Phobius"/>
    </source>
</evidence>
<keyword evidence="2" id="KW-0472">Membrane</keyword>
<dbReference type="EMBL" id="JABBJJ010000090">
    <property type="protein sequence ID" value="NMO17180.1"/>
    <property type="molecule type" value="Genomic_DNA"/>
</dbReference>
<dbReference type="RefSeq" id="WP_169346463.1">
    <property type="nucleotide sequence ID" value="NZ_JABBJJ010000090.1"/>
</dbReference>
<sequence>MGFQSLRCIHQKPGAKQLEEGARHPSRIREQVAVRSNQLVPRAHVPAPAEWSAQHAEALHEVQRRRAEAEARVRESGQARGNVLSFWRQMPTIPPDYSELTIERPFDGPIPHEPHEGDDEKAFRAAVVKEVRKERRWGFWKRVLIAVALFPCVFGGVGALTTAVLGPFSVLAALVAYVSFFRLCTLFWSRETRRLAEQRMKEQWPAYWRAACAAHEAYVSWPEEERQRVEWTRKVLAGDVDAVCESVRLELQAVEVPFESHVALHISDAKHAYIAVDLPELDDVVPELRRCVLWNGVVEETPLTKVERNQDYFRLVAGLALLVARTAFTAGPTLRQVAVAGFTQRRQRGSGAVEDEFVYEAVFSREDAVSWNPATVDSVRVLDTPTNRFDLGDDKQLRRIHPPTWWSVFTED</sequence>
<gene>
    <name evidence="3" type="ORF">HG543_20275</name>
</gene>
<evidence type="ECO:0000256" key="1">
    <source>
        <dbReference type="SAM" id="Coils"/>
    </source>
</evidence>
<organism evidence="3 4">
    <name type="scientific">Pyxidicoccus fallax</name>
    <dbReference type="NCBI Taxonomy" id="394095"/>
    <lineage>
        <taxon>Bacteria</taxon>
        <taxon>Pseudomonadati</taxon>
        <taxon>Myxococcota</taxon>
        <taxon>Myxococcia</taxon>
        <taxon>Myxococcales</taxon>
        <taxon>Cystobacterineae</taxon>
        <taxon>Myxococcaceae</taxon>
        <taxon>Pyxidicoccus</taxon>
    </lineage>
</organism>
<accession>A0A848LDL6</accession>
<evidence type="ECO:0000313" key="3">
    <source>
        <dbReference type="EMBL" id="NMO17180.1"/>
    </source>
</evidence>
<protein>
    <submittedName>
        <fullName evidence="3">Uncharacterized protein</fullName>
    </submittedName>
</protein>
<dbReference type="Proteomes" id="UP000518300">
    <property type="component" value="Unassembled WGS sequence"/>
</dbReference>
<feature type="transmembrane region" description="Helical" evidence="2">
    <location>
        <begin position="170"/>
        <end position="189"/>
    </location>
</feature>
<feature type="coiled-coil region" evidence="1">
    <location>
        <begin position="52"/>
        <end position="79"/>
    </location>
</feature>